<dbReference type="InterPro" id="IPR018502">
    <property type="entry name" value="Annexin_repeat"/>
</dbReference>
<keyword evidence="2 4" id="KW-0677">Repeat</keyword>
<dbReference type="GO" id="GO:0005737">
    <property type="term" value="C:cytoplasm"/>
    <property type="evidence" value="ECO:0007669"/>
    <property type="project" value="TreeGrafter"/>
</dbReference>
<reference evidence="5 6" key="1">
    <citation type="submission" date="2019-07" db="EMBL/GenBank/DDBJ databases">
        <title>Genomics analysis of Aphanomyces spp. identifies a new class of oomycete effector associated with host adaptation.</title>
        <authorList>
            <person name="Gaulin E."/>
        </authorList>
    </citation>
    <scope>NUCLEOTIDE SEQUENCE [LARGE SCALE GENOMIC DNA]</scope>
    <source>
        <strain evidence="5 6">ATCC 201684</strain>
    </source>
</reference>
<dbReference type="Pfam" id="PF00191">
    <property type="entry name" value="Annexin"/>
    <property type="match status" value="4"/>
</dbReference>
<evidence type="ECO:0000256" key="4">
    <source>
        <dbReference type="RuleBase" id="RU003540"/>
    </source>
</evidence>
<dbReference type="VEuPathDB" id="FungiDB:AeMF1_006136"/>
<keyword evidence="4" id="KW-0106">Calcium</keyword>
<protein>
    <recommendedName>
        <fullName evidence="4">Annexin</fullName>
    </recommendedName>
</protein>
<dbReference type="Proteomes" id="UP000481153">
    <property type="component" value="Unassembled WGS sequence"/>
</dbReference>
<dbReference type="EMBL" id="VJMJ01000159">
    <property type="protein sequence ID" value="KAF0729901.1"/>
    <property type="molecule type" value="Genomic_DNA"/>
</dbReference>
<comment type="similarity">
    <text evidence="1 4">Belongs to the annexin family.</text>
</comment>
<name>A0A6G0WR71_9STRA</name>
<keyword evidence="3 4" id="KW-0041">Annexin</keyword>
<evidence type="ECO:0000256" key="1">
    <source>
        <dbReference type="ARBA" id="ARBA00007831"/>
    </source>
</evidence>
<dbReference type="InterPro" id="IPR037104">
    <property type="entry name" value="Annexin_sf"/>
</dbReference>
<dbReference type="InterPro" id="IPR001464">
    <property type="entry name" value="Annexin"/>
</dbReference>
<dbReference type="PRINTS" id="PR00196">
    <property type="entry name" value="ANNEXIN"/>
</dbReference>
<comment type="domain">
    <text evidence="4">A pair of annexin repeats may form one binding site for calcium and phospholipid.</text>
</comment>
<organism evidence="5 6">
    <name type="scientific">Aphanomyces euteiches</name>
    <dbReference type="NCBI Taxonomy" id="100861"/>
    <lineage>
        <taxon>Eukaryota</taxon>
        <taxon>Sar</taxon>
        <taxon>Stramenopiles</taxon>
        <taxon>Oomycota</taxon>
        <taxon>Saprolegniomycetes</taxon>
        <taxon>Saprolegniales</taxon>
        <taxon>Verrucalvaceae</taxon>
        <taxon>Aphanomyces</taxon>
    </lineage>
</organism>
<accession>A0A6G0WR71</accession>
<dbReference type="GO" id="GO:0005886">
    <property type="term" value="C:plasma membrane"/>
    <property type="evidence" value="ECO:0007669"/>
    <property type="project" value="TreeGrafter"/>
</dbReference>
<dbReference type="PROSITE" id="PS00223">
    <property type="entry name" value="ANNEXIN_1"/>
    <property type="match status" value="1"/>
</dbReference>
<evidence type="ECO:0000313" key="5">
    <source>
        <dbReference type="EMBL" id="KAF0729901.1"/>
    </source>
</evidence>
<dbReference type="Gene3D" id="1.10.220.10">
    <property type="entry name" value="Annexin"/>
    <property type="match status" value="4"/>
</dbReference>
<gene>
    <name evidence="5" type="ORF">Ae201684_012540</name>
</gene>
<evidence type="ECO:0000256" key="3">
    <source>
        <dbReference type="ARBA" id="ARBA00023216"/>
    </source>
</evidence>
<dbReference type="GO" id="GO:0001786">
    <property type="term" value="F:phosphatidylserine binding"/>
    <property type="evidence" value="ECO:0007669"/>
    <property type="project" value="TreeGrafter"/>
</dbReference>
<dbReference type="GO" id="GO:0005544">
    <property type="term" value="F:calcium-dependent phospholipid binding"/>
    <property type="evidence" value="ECO:0007669"/>
    <property type="project" value="UniProtKB-KW"/>
</dbReference>
<dbReference type="InterPro" id="IPR018252">
    <property type="entry name" value="Annexin_repeat_CS"/>
</dbReference>
<dbReference type="SUPFAM" id="SSF47874">
    <property type="entry name" value="Annexin"/>
    <property type="match status" value="1"/>
</dbReference>
<dbReference type="GO" id="GO:0005509">
    <property type="term" value="F:calcium ion binding"/>
    <property type="evidence" value="ECO:0007669"/>
    <property type="project" value="InterPro"/>
</dbReference>
<dbReference type="SMART" id="SM00335">
    <property type="entry name" value="ANX"/>
    <property type="match status" value="4"/>
</dbReference>
<dbReference type="PANTHER" id="PTHR10502">
    <property type="entry name" value="ANNEXIN"/>
    <property type="match status" value="1"/>
</dbReference>
<dbReference type="PANTHER" id="PTHR10502:SF102">
    <property type="entry name" value="ANNEXIN B11"/>
    <property type="match status" value="1"/>
</dbReference>
<proteinExistence type="inferred from homology"/>
<evidence type="ECO:0000256" key="2">
    <source>
        <dbReference type="ARBA" id="ARBA00022737"/>
    </source>
</evidence>
<keyword evidence="4" id="KW-0111">Calcium/phospholipid-binding</keyword>
<dbReference type="AlphaFoldDB" id="A0A6G0WR71"/>
<keyword evidence="6" id="KW-1185">Reference proteome</keyword>
<sequence>MLDLYTKEAHAVNAGQTVAVESVEIDNICHEIKMACAGIGTNEDKLTHLLGSKSASERYLISIRYGQLMGNTLVSEMQSETDGDYGKLCALLAQPLEDAEAMLVRHATKGMGTNERLLYPVLCGRSAEELSILKKAYFRLYAQDMAVVLADDLSGDLRKYFLAVMNIHPHPYNPTIHTDAKAVEIAEVIYKAGEGKWGTDESTFFNTLLSIPHQFLPKVDKAYKEKHGNNLTRAIEKEFSGKCEETAAFGIGMILSPIETVADLLERTMKGWGTDEYGLSAALVRYQPFLKDVAVVYQAKYGRSLRDRVYGETSGDYRNLLITLIETALA</sequence>
<comment type="caution">
    <text evidence="5">The sequence shown here is derived from an EMBL/GenBank/DDBJ whole genome shotgun (WGS) entry which is preliminary data.</text>
</comment>
<dbReference type="PROSITE" id="PS51897">
    <property type="entry name" value="ANNEXIN_2"/>
    <property type="match status" value="3"/>
</dbReference>
<evidence type="ECO:0000313" key="6">
    <source>
        <dbReference type="Proteomes" id="UP000481153"/>
    </source>
</evidence>